<gene>
    <name evidence="1" type="ORF">KPL71_013279</name>
</gene>
<reference evidence="2" key="1">
    <citation type="journal article" date="2023" name="Hortic. Res.">
        <title>A chromosome-level phased genome enabling allele-level studies in sweet orange: a case study on citrus Huanglongbing tolerance.</title>
        <authorList>
            <person name="Wu B."/>
            <person name="Yu Q."/>
            <person name="Deng Z."/>
            <person name="Duan Y."/>
            <person name="Luo F."/>
            <person name="Gmitter F. Jr."/>
        </authorList>
    </citation>
    <scope>NUCLEOTIDE SEQUENCE [LARGE SCALE GENOMIC DNA]</scope>
    <source>
        <strain evidence="2">cv. Valencia</strain>
    </source>
</reference>
<accession>A0ACB8LIJ8</accession>
<proteinExistence type="predicted"/>
<comment type="caution">
    <text evidence="1">The sequence shown here is derived from an EMBL/GenBank/DDBJ whole genome shotgun (WGS) entry which is preliminary data.</text>
</comment>
<sequence length="380" mass="41684">MRYKVHYSSCTNFRLNNSRFNVNFPITPLLPSISNRYITQVTHDFSHALTLTQLISLAAVAAPIGICYGRVADNLPRPSDVINLLTSNGISNVRVFNPDPLTLKSFSGTGINLIIGVPNEILPSLAAGSPTFSLEWLQSNIFYNIPTNQIRYLAVGNEVLSKDPYYSPFVVPAMTNLYQALQTLNLANSVKLSSPQAASVLSASYPPSSGTFDPYIVSNIVPLLRFLNDTNSPFMVNVYPYLSYTSSSEYISLDYALFRSDKAVLQDGALAYGNLFYASIDAFIYAMEKQGFVGVPLVVTETGWPTSGGAEASVENALAYNENVVRRALAGVGTPKRPGQGVEVYLFDLFDEDGKSGEEYEKHFGIFGLDGSKIYDIRFN</sequence>
<organism evidence="1 2">
    <name type="scientific">Citrus sinensis</name>
    <name type="common">Sweet orange</name>
    <name type="synonym">Citrus aurantium var. sinensis</name>
    <dbReference type="NCBI Taxonomy" id="2711"/>
    <lineage>
        <taxon>Eukaryota</taxon>
        <taxon>Viridiplantae</taxon>
        <taxon>Streptophyta</taxon>
        <taxon>Embryophyta</taxon>
        <taxon>Tracheophyta</taxon>
        <taxon>Spermatophyta</taxon>
        <taxon>Magnoliopsida</taxon>
        <taxon>eudicotyledons</taxon>
        <taxon>Gunneridae</taxon>
        <taxon>Pentapetalae</taxon>
        <taxon>rosids</taxon>
        <taxon>malvids</taxon>
        <taxon>Sapindales</taxon>
        <taxon>Rutaceae</taxon>
        <taxon>Aurantioideae</taxon>
        <taxon>Citrus</taxon>
    </lineage>
</organism>
<name>A0ACB8LIJ8_CITSI</name>
<evidence type="ECO:0000313" key="1">
    <source>
        <dbReference type="EMBL" id="KAH9773247.1"/>
    </source>
</evidence>
<dbReference type="Proteomes" id="UP000829398">
    <property type="component" value="Chromosome 4"/>
</dbReference>
<keyword evidence="2" id="KW-1185">Reference proteome</keyword>
<evidence type="ECO:0000313" key="2">
    <source>
        <dbReference type="Proteomes" id="UP000829398"/>
    </source>
</evidence>
<protein>
    <submittedName>
        <fullName evidence="1">Glucan endo-13-beta-glucosidase BG4</fullName>
    </submittedName>
</protein>
<dbReference type="EMBL" id="CM039173">
    <property type="protein sequence ID" value="KAH9773247.1"/>
    <property type="molecule type" value="Genomic_DNA"/>
</dbReference>